<evidence type="ECO:0000259" key="2">
    <source>
        <dbReference type="Pfam" id="PF03787"/>
    </source>
</evidence>
<dbReference type="CDD" id="cd09726">
    <property type="entry name" value="RAMP_I_III"/>
    <property type="match status" value="1"/>
</dbReference>
<dbReference type="PANTHER" id="PTHR35579">
    <property type="entry name" value="CRISPR SYSTEM CMS ENDORIBONUCLEASE CSM3"/>
    <property type="match status" value="1"/>
</dbReference>
<feature type="domain" description="CRISPR type III-associated protein" evidence="2">
    <location>
        <begin position="69"/>
        <end position="147"/>
    </location>
</feature>
<dbReference type="EMBL" id="JXYA01000046">
    <property type="protein sequence ID" value="KJZ06641.1"/>
    <property type="molecule type" value="Genomic_DNA"/>
</dbReference>
<evidence type="ECO:0000313" key="4">
    <source>
        <dbReference type="Proteomes" id="UP000033452"/>
    </source>
</evidence>
<protein>
    <recommendedName>
        <fullName evidence="2">CRISPR type III-associated protein domain-containing protein</fullName>
    </recommendedName>
</protein>
<dbReference type="Proteomes" id="UP000033452">
    <property type="component" value="Unassembled WGS sequence"/>
</dbReference>
<keyword evidence="4" id="KW-1185">Reference proteome</keyword>
<dbReference type="Pfam" id="PF03787">
    <property type="entry name" value="RAMPs"/>
    <property type="match status" value="1"/>
</dbReference>
<dbReference type="InterPro" id="IPR023825">
    <property type="entry name" value="CRISPR-assoc_RAMP_BGP1436"/>
</dbReference>
<organism evidence="3 4">
    <name type="scientific">Pseudoalteromonas rubra</name>
    <dbReference type="NCBI Taxonomy" id="43658"/>
    <lineage>
        <taxon>Bacteria</taxon>
        <taxon>Pseudomonadati</taxon>
        <taxon>Pseudomonadota</taxon>
        <taxon>Gammaproteobacteria</taxon>
        <taxon>Alteromonadales</taxon>
        <taxon>Pseudoalteromonadaceae</taxon>
        <taxon>Pseudoalteromonas</taxon>
    </lineage>
</organism>
<proteinExistence type="predicted"/>
<evidence type="ECO:0000256" key="1">
    <source>
        <dbReference type="ARBA" id="ARBA00023118"/>
    </source>
</evidence>
<sequence length="765" mass="86413">MAQVHAPYHFVPLSKWVYMPDWAHLVSHDVPFENGLSGTIDYTLVNQTPLCVGQEHVKQDNAPTGVKWARDPQGNPIIPGSSIKGMLRSVLEIASFGKFGQVDERHFAERNISNSDSNYAKKISGGEVRSAWIKYNAVSECWEIRFCEHTKLFHNEFNREVEGGHFINQSHKQPARDKFKLYPLDKPKIRFDIEPLALPAEKKGELVDVLRACNFGKGKLEGIPVFSSYRPVDDEQRRKPRYNYSYVYYDIEPESMGFTNSSAIVNNLFKNNNADLVSYLQKNPHPEYGIPVFALVGKNNTVLNMGFAKMPRLTYDRSIKQLLKAQQPLNDSQYCFDMAELVFGTLRDRGFSLKSRVFFSDATSQNAQFQTTGSVVLGQPLASYLGAYLEQPNKDANAEVKVSDSERELAQYRDGDKLSGWKRYPAQPRFNEYLPSAVEKKVKVQSNLELVKPNAEFSGRLVFHNLKPQELGALIWVLRMGQTQDTQRHLHSLGHGRPLGAGGVSFAAMTVTTSNNEAPLQVEQISELMSSFTDLMESQCPATTGWQNSPQIRHMISFADVENNEHKNLTYMQCQKSKDPDVMTYSDSMAGRQKQVLPDWHNGKEVLPRKDGIAPSISHSKPLTEIVSAGRLSALIEEGAPENTIDADIFKKSALTEDIAPISSSKPDYVLRFEKLESELLNLNGKTDQDSVNRKRNLTHEVNALVIELTEKERDIAIATRLLALARNTALCDYLNLNRRKKAQLRERQGLLEALEKSYGVEYEK</sequence>
<name>A0A0F4QGB0_9GAMM</name>
<dbReference type="PATRIC" id="fig|43658.5.peg.3863"/>
<accession>A0A0F4QGB0</accession>
<gene>
    <name evidence="3" type="ORF">TW77_18265</name>
</gene>
<dbReference type="AlphaFoldDB" id="A0A0F4QGB0"/>
<dbReference type="NCBIfam" id="TIGR03986">
    <property type="entry name" value="TIGR03986 family CRISPR-associated RAMP protein"/>
    <property type="match status" value="1"/>
</dbReference>
<evidence type="ECO:0000313" key="3">
    <source>
        <dbReference type="EMBL" id="KJZ06641.1"/>
    </source>
</evidence>
<comment type="caution">
    <text evidence="3">The sequence shown here is derived from an EMBL/GenBank/DDBJ whole genome shotgun (WGS) entry which is preliminary data.</text>
</comment>
<dbReference type="GO" id="GO:0051607">
    <property type="term" value="P:defense response to virus"/>
    <property type="evidence" value="ECO:0007669"/>
    <property type="project" value="UniProtKB-KW"/>
</dbReference>
<dbReference type="InterPro" id="IPR005537">
    <property type="entry name" value="RAMP_III_fam"/>
</dbReference>
<dbReference type="PANTHER" id="PTHR35579:SF3">
    <property type="entry name" value="CRISPR SYSTEM CMS ENDORIBONUCLEASE CSM3"/>
    <property type="match status" value="1"/>
</dbReference>
<dbReference type="InterPro" id="IPR052216">
    <property type="entry name" value="CRISPR_Csm3_endoribonuclease"/>
</dbReference>
<reference evidence="3 4" key="1">
    <citation type="journal article" date="2015" name="BMC Genomics">
        <title>Genome mining reveals unlocked bioactive potential of marine Gram-negative bacteria.</title>
        <authorList>
            <person name="Machado H."/>
            <person name="Sonnenschein E.C."/>
            <person name="Melchiorsen J."/>
            <person name="Gram L."/>
        </authorList>
    </citation>
    <scope>NUCLEOTIDE SEQUENCE [LARGE SCALE GENOMIC DNA]</scope>
    <source>
        <strain evidence="3 4">S2471</strain>
    </source>
</reference>
<dbReference type="RefSeq" id="WP_046006420.1">
    <property type="nucleotide sequence ID" value="NZ_JXYA01000046.1"/>
</dbReference>
<keyword evidence="1" id="KW-0051">Antiviral defense</keyword>